<name>A0ACC6UYV7_9CREN</name>
<comment type="caution">
    <text evidence="1">The sequence shown here is derived from an EMBL/GenBank/DDBJ whole genome shotgun (WGS) entry which is preliminary data.</text>
</comment>
<organism evidence="1 2">
    <name type="scientific">Thermoproteus sp. AZ2</name>
    <dbReference type="NCBI Taxonomy" id="1609232"/>
    <lineage>
        <taxon>Archaea</taxon>
        <taxon>Thermoproteota</taxon>
        <taxon>Thermoprotei</taxon>
        <taxon>Thermoproteales</taxon>
        <taxon>Thermoproteaceae</taxon>
        <taxon>Thermoproteus</taxon>
    </lineage>
</organism>
<dbReference type="EMBL" id="JZWT02000003">
    <property type="protein sequence ID" value="MFB6489920.1"/>
    <property type="molecule type" value="Genomic_DNA"/>
</dbReference>
<sequence>MDYVGGLRRVELALYAIALAVTIILAGYSLYLIGSDIGRVYNPDPVIMSQNIYSLLSDLFLFIIFVELIDTFITYIQHKEIVVYKIIDVALVALARELFIYVSPTIAESFSTTKAAALIAALLVVGVIDYLQRKAH</sequence>
<dbReference type="Proteomes" id="UP000033636">
    <property type="component" value="Unassembled WGS sequence"/>
</dbReference>
<evidence type="ECO:0000313" key="2">
    <source>
        <dbReference type="Proteomes" id="UP000033636"/>
    </source>
</evidence>
<gene>
    <name evidence="1" type="ORF">TU35_001520</name>
</gene>
<evidence type="ECO:0000313" key="1">
    <source>
        <dbReference type="EMBL" id="MFB6489920.1"/>
    </source>
</evidence>
<accession>A0ACC6UYV7</accession>
<protein>
    <submittedName>
        <fullName evidence="1">Phosphate-starvation-inducible PsiE family protein</fullName>
    </submittedName>
</protein>
<reference evidence="1" key="1">
    <citation type="submission" date="2024-07" db="EMBL/GenBank/DDBJ databases">
        <title>Metagenome and Metagenome-Assembled Genomes of Archaea from a hot spring from the geothermal field of Los Azufres, Mexico.</title>
        <authorList>
            <person name="Marin-Paredes R."/>
            <person name="Martinez-Romero E."/>
            <person name="Servin-Garciduenas L.E."/>
        </authorList>
    </citation>
    <scope>NUCLEOTIDE SEQUENCE</scope>
</reference>
<proteinExistence type="predicted"/>